<evidence type="ECO:0000313" key="7">
    <source>
        <dbReference type="EMBL" id="RXK42598.1"/>
    </source>
</evidence>
<dbReference type="PANTHER" id="PTHR14296:SF3">
    <property type="entry name" value="DIKAR, ISOFORM F"/>
    <property type="match status" value="1"/>
</dbReference>
<dbReference type="AlphaFoldDB" id="A0A4Q1BWR5"/>
<feature type="domain" description="PHD-type" evidence="6">
    <location>
        <begin position="653"/>
        <end position="714"/>
    </location>
</feature>
<keyword evidence="2 4" id="KW-0863">Zinc-finger</keyword>
<feature type="compositionally biased region" description="Acidic residues" evidence="5">
    <location>
        <begin position="426"/>
        <end position="445"/>
    </location>
</feature>
<evidence type="ECO:0000256" key="4">
    <source>
        <dbReference type="PROSITE-ProRule" id="PRU00146"/>
    </source>
</evidence>
<feature type="region of interest" description="Disordered" evidence="5">
    <location>
        <begin position="719"/>
        <end position="1086"/>
    </location>
</feature>
<dbReference type="VEuPathDB" id="FungiDB:TREMEDRAFT_59057"/>
<dbReference type="InParanoid" id="A0A4Q1BWR5"/>
<dbReference type="PROSITE" id="PS01359">
    <property type="entry name" value="ZF_PHD_1"/>
    <property type="match status" value="1"/>
</dbReference>
<dbReference type="Gene3D" id="3.30.40.10">
    <property type="entry name" value="Zinc/RING finger domain, C3HC4 (zinc finger)"/>
    <property type="match status" value="1"/>
</dbReference>
<evidence type="ECO:0000256" key="2">
    <source>
        <dbReference type="ARBA" id="ARBA00022771"/>
    </source>
</evidence>
<dbReference type="InterPro" id="IPR011011">
    <property type="entry name" value="Znf_FYVE_PHD"/>
</dbReference>
<dbReference type="GO" id="GO:0008270">
    <property type="term" value="F:zinc ion binding"/>
    <property type="evidence" value="ECO:0007669"/>
    <property type="project" value="UniProtKB-KW"/>
</dbReference>
<dbReference type="CDD" id="cd15489">
    <property type="entry name" value="PHD_SF"/>
    <property type="match status" value="1"/>
</dbReference>
<feature type="compositionally biased region" description="Polar residues" evidence="5">
    <location>
        <begin position="1034"/>
        <end position="1062"/>
    </location>
</feature>
<dbReference type="InterPro" id="IPR001965">
    <property type="entry name" value="Znf_PHD"/>
</dbReference>
<evidence type="ECO:0000256" key="3">
    <source>
        <dbReference type="ARBA" id="ARBA00022833"/>
    </source>
</evidence>
<evidence type="ECO:0000256" key="5">
    <source>
        <dbReference type="SAM" id="MobiDB-lite"/>
    </source>
</evidence>
<dbReference type="Pfam" id="PF00628">
    <property type="entry name" value="PHD"/>
    <property type="match status" value="1"/>
</dbReference>
<keyword evidence="8" id="KW-1185">Reference proteome</keyword>
<feature type="compositionally biased region" description="Basic residues" evidence="5">
    <location>
        <begin position="205"/>
        <end position="219"/>
    </location>
</feature>
<feature type="compositionally biased region" description="Polar residues" evidence="5">
    <location>
        <begin position="948"/>
        <end position="959"/>
    </location>
</feature>
<feature type="region of interest" description="Disordered" evidence="5">
    <location>
        <begin position="603"/>
        <end position="642"/>
    </location>
</feature>
<feature type="compositionally biased region" description="Polar residues" evidence="5">
    <location>
        <begin position="890"/>
        <end position="914"/>
    </location>
</feature>
<dbReference type="PROSITE" id="PS50016">
    <property type="entry name" value="ZF_PHD_2"/>
    <property type="match status" value="1"/>
</dbReference>
<evidence type="ECO:0000256" key="1">
    <source>
        <dbReference type="ARBA" id="ARBA00022723"/>
    </source>
</evidence>
<accession>A0A4Q1BWR5</accession>
<keyword evidence="1" id="KW-0479">Metal-binding</keyword>
<feature type="compositionally biased region" description="Basic and acidic residues" evidence="5">
    <location>
        <begin position="297"/>
        <end position="313"/>
    </location>
</feature>
<feature type="compositionally biased region" description="Low complexity" evidence="5">
    <location>
        <begin position="990"/>
        <end position="1021"/>
    </location>
</feature>
<feature type="compositionally biased region" description="Polar residues" evidence="5">
    <location>
        <begin position="766"/>
        <end position="775"/>
    </location>
</feature>
<dbReference type="GO" id="GO:0006355">
    <property type="term" value="P:regulation of DNA-templated transcription"/>
    <property type="evidence" value="ECO:0007669"/>
    <property type="project" value="InterPro"/>
</dbReference>
<keyword evidence="3" id="KW-0862">Zinc</keyword>
<comment type="caution">
    <text evidence="7">The sequence shown here is derived from an EMBL/GenBank/DDBJ whole genome shotgun (WGS) entry which is preliminary data.</text>
</comment>
<evidence type="ECO:0000259" key="6">
    <source>
        <dbReference type="PROSITE" id="PS50016"/>
    </source>
</evidence>
<feature type="compositionally biased region" description="Polar residues" evidence="5">
    <location>
        <begin position="799"/>
        <end position="811"/>
    </location>
</feature>
<dbReference type="STRING" id="5217.A0A4Q1BWR5"/>
<feature type="compositionally biased region" description="Basic and acidic residues" evidence="5">
    <location>
        <begin position="365"/>
        <end position="375"/>
    </location>
</feature>
<dbReference type="InterPro" id="IPR019786">
    <property type="entry name" value="Zinc_finger_PHD-type_CS"/>
</dbReference>
<gene>
    <name evidence="7" type="ORF">M231_00152</name>
</gene>
<evidence type="ECO:0000313" key="8">
    <source>
        <dbReference type="Proteomes" id="UP000289152"/>
    </source>
</evidence>
<dbReference type="InterPro" id="IPR013083">
    <property type="entry name" value="Znf_RING/FYVE/PHD"/>
</dbReference>
<dbReference type="Proteomes" id="UP000289152">
    <property type="component" value="Unassembled WGS sequence"/>
</dbReference>
<name>A0A4Q1BWR5_TREME</name>
<dbReference type="SUPFAM" id="SSF57903">
    <property type="entry name" value="FYVE/PHD zinc finger"/>
    <property type="match status" value="1"/>
</dbReference>
<dbReference type="OrthoDB" id="303107at2759"/>
<feature type="compositionally biased region" description="Pro residues" evidence="5">
    <location>
        <begin position="222"/>
        <end position="235"/>
    </location>
</feature>
<feature type="compositionally biased region" description="Basic and acidic residues" evidence="5">
    <location>
        <begin position="414"/>
        <end position="425"/>
    </location>
</feature>
<proteinExistence type="predicted"/>
<feature type="region of interest" description="Disordered" evidence="5">
    <location>
        <begin position="205"/>
        <end position="451"/>
    </location>
</feature>
<dbReference type="InterPro" id="IPR028938">
    <property type="entry name" value="Rsf1-like"/>
</dbReference>
<feature type="compositionally biased region" description="Acidic residues" evidence="5">
    <location>
        <begin position="330"/>
        <end position="343"/>
    </location>
</feature>
<feature type="compositionally biased region" description="Basic and acidic residues" evidence="5">
    <location>
        <begin position="603"/>
        <end position="632"/>
    </location>
</feature>
<dbReference type="SMART" id="SM00249">
    <property type="entry name" value="PHD"/>
    <property type="match status" value="1"/>
</dbReference>
<organism evidence="7 8">
    <name type="scientific">Tremella mesenterica</name>
    <name type="common">Jelly fungus</name>
    <dbReference type="NCBI Taxonomy" id="5217"/>
    <lineage>
        <taxon>Eukaryota</taxon>
        <taxon>Fungi</taxon>
        <taxon>Dikarya</taxon>
        <taxon>Basidiomycota</taxon>
        <taxon>Agaricomycotina</taxon>
        <taxon>Tremellomycetes</taxon>
        <taxon>Tremellales</taxon>
        <taxon>Tremellaceae</taxon>
        <taxon>Tremella</taxon>
    </lineage>
</organism>
<sequence>MPRKAPPKEAVAPIDQLTPPSPPSPIVHKLRQDWRWAGISQFLWTFSDAFGLLDWDIEILEADFDGSETVLIPDLIAKLLYALTYNRQINRENAFEHLRKQYLKRVPETNVLGTLEEPVEWATLGLSQKVQIFWELCEWQMADPARFRGLLKSEDDAVTWRIDPIGWDKSGNIYYLFDDNRLWVQRLPPPPPRPPKKTSLKAMRALKRQRPPPPKKKEKKPAPPSPSPSLTPPPPEPEDLSGPRKRRPVSFYGNLTPTVDALKRGGPSTGTPHARGSRSSTRLNGHVSEPSASPSKRGGDTRVLRNGGHKEEGSQGSKTASKGKRKALGDDESELSELTDEEEHQALFKAKGLTPFTKESSPSGAEERVRSRQDSELTTLSDEETKELSPTLAANGASTPARDEDVDMGQSSSEAKERDEKKEQEISDVEEKDGLGIDEENEEDEVRSVAEAASNLPEGFVEWEAVCVTLYDWRTWPEQFSQSRHPDEKALYHLLKNEVGPKIIEELIVKEQERLKQEAINNRKRSSRIATRELEREEQLRREAAQREMEERMERVRMEELRAAKEEAEAIARERAREERLREREERALAREEAALAKVIAEQEAKERAEREREERLRRREGGSEFDGDRKGNGTTTPVTSAGVVKGQGERWELNCEICRKTGWNLDDETDVVCCDTCNRWQHVECHDRQDKAEGRPPRNWAQVDFKCKDCRRRAARERERQLVSAPLPPSSTAQARPISTSPISQYHPPPTSSTQIRLIVGSGDPSRQSNTTNGLPFASPNQHTHQPQPPQLPLGRPIQSQGHTNGSNKNIPHGHSHPSGSRLEMSNGLPPIMGYVPQQPSHSHRPPPPPVPPYGHSHPQYQPAPIYPPNGTPYVPPQGRPSPQVPRPLSTSHHPTSHFPQATRPPQSFQPSQLPYPGHSNMVPILPPHPPNVPTASTGYPPRPFDQGTTRQEMSPVSQHLGIPHSPHRAMGIQGILNGPPPPISGQRPHGSSSPHSSLSGNDLSRSSPNSGQSYPSSMSYVQNKPTFPQYPSDHQNPSYPSYPSTRPIQVSNTVQSSQPSHDLGSNVGQGSSGLSGSGSEQKSS</sequence>
<protein>
    <recommendedName>
        <fullName evidence="6">PHD-type domain-containing protein</fullName>
    </recommendedName>
</protein>
<dbReference type="CDD" id="cd22249">
    <property type="entry name" value="UDM1_RNF168_RNF169-like"/>
    <property type="match status" value="1"/>
</dbReference>
<dbReference type="GO" id="GO:0031213">
    <property type="term" value="C:RSF complex"/>
    <property type="evidence" value="ECO:0007669"/>
    <property type="project" value="InterPro"/>
</dbReference>
<dbReference type="InterPro" id="IPR019787">
    <property type="entry name" value="Znf_PHD-finger"/>
</dbReference>
<feature type="compositionally biased region" description="Pro residues" evidence="5">
    <location>
        <begin position="866"/>
        <end position="887"/>
    </location>
</feature>
<dbReference type="PANTHER" id="PTHR14296">
    <property type="entry name" value="REMODELING AND SPACING FACTOR 1"/>
    <property type="match status" value="1"/>
</dbReference>
<feature type="region of interest" description="Disordered" evidence="5">
    <location>
        <begin position="1"/>
        <end position="23"/>
    </location>
</feature>
<dbReference type="EMBL" id="SDIL01000001">
    <property type="protein sequence ID" value="RXK42598.1"/>
    <property type="molecule type" value="Genomic_DNA"/>
</dbReference>
<feature type="compositionally biased region" description="Polar residues" evidence="5">
    <location>
        <begin position="731"/>
        <end position="745"/>
    </location>
</feature>
<reference evidence="7 8" key="1">
    <citation type="submission" date="2016-06" db="EMBL/GenBank/DDBJ databases">
        <title>Evolution of pathogenesis and genome organization in the Tremellales.</title>
        <authorList>
            <person name="Cuomo C."/>
            <person name="Litvintseva A."/>
            <person name="Heitman J."/>
            <person name="Chen Y."/>
            <person name="Sun S."/>
            <person name="Springer D."/>
            <person name="Dromer F."/>
            <person name="Young S."/>
            <person name="Zeng Q."/>
            <person name="Chapman S."/>
            <person name="Gujja S."/>
            <person name="Saif S."/>
            <person name="Birren B."/>
        </authorList>
    </citation>
    <scope>NUCLEOTIDE SEQUENCE [LARGE SCALE GENOMIC DNA]</scope>
    <source>
        <strain evidence="7 8">ATCC 28783</strain>
    </source>
</reference>